<feature type="domain" description="ABC transmembrane type-1" evidence="9">
    <location>
        <begin position="57"/>
        <end position="237"/>
    </location>
</feature>
<feature type="transmembrane region" description="Helical" evidence="8">
    <location>
        <begin position="214"/>
        <end position="237"/>
    </location>
</feature>
<keyword evidence="4" id="KW-0997">Cell inner membrane</keyword>
<organism evidence="10 11">
    <name type="scientific">Buttiauxella agrestis ATCC 33320</name>
    <dbReference type="NCBI Taxonomy" id="1006004"/>
    <lineage>
        <taxon>Bacteria</taxon>
        <taxon>Pseudomonadati</taxon>
        <taxon>Pseudomonadota</taxon>
        <taxon>Gammaproteobacteria</taxon>
        <taxon>Enterobacterales</taxon>
        <taxon>Enterobacteriaceae</taxon>
        <taxon>Buttiauxella</taxon>
    </lineage>
</organism>
<feature type="transmembrane region" description="Helical" evidence="8">
    <location>
        <begin position="95"/>
        <end position="117"/>
    </location>
</feature>
<keyword evidence="2 8" id="KW-0813">Transport</keyword>
<dbReference type="Pfam" id="PF00528">
    <property type="entry name" value="BPD_transp_1"/>
    <property type="match status" value="1"/>
</dbReference>
<dbReference type="EMBL" id="JMPI01000033">
    <property type="protein sequence ID" value="KFC81052.1"/>
    <property type="molecule type" value="Genomic_DNA"/>
</dbReference>
<dbReference type="Proteomes" id="UP000028653">
    <property type="component" value="Unassembled WGS sequence"/>
</dbReference>
<name>A0A085GBF7_9ENTR</name>
<dbReference type="GO" id="GO:0055085">
    <property type="term" value="P:transmembrane transport"/>
    <property type="evidence" value="ECO:0007669"/>
    <property type="project" value="InterPro"/>
</dbReference>
<evidence type="ECO:0000313" key="10">
    <source>
        <dbReference type="EMBL" id="KFC81052.1"/>
    </source>
</evidence>
<dbReference type="InterPro" id="IPR035906">
    <property type="entry name" value="MetI-like_sf"/>
</dbReference>
<keyword evidence="11" id="KW-1185">Reference proteome</keyword>
<dbReference type="SUPFAM" id="SSF161098">
    <property type="entry name" value="MetI-like"/>
    <property type="match status" value="1"/>
</dbReference>
<feature type="transmembrane region" description="Helical" evidence="8">
    <location>
        <begin position="123"/>
        <end position="150"/>
    </location>
</feature>
<dbReference type="OrthoDB" id="8138334at2"/>
<dbReference type="CDD" id="cd06261">
    <property type="entry name" value="TM_PBP2"/>
    <property type="match status" value="1"/>
</dbReference>
<evidence type="ECO:0000313" key="11">
    <source>
        <dbReference type="Proteomes" id="UP000028653"/>
    </source>
</evidence>
<dbReference type="PANTHER" id="PTHR30151">
    <property type="entry name" value="ALKANE SULFONATE ABC TRANSPORTER-RELATED, MEMBRANE SUBUNIT"/>
    <property type="match status" value="1"/>
</dbReference>
<dbReference type="AlphaFoldDB" id="A0A085GBF7"/>
<evidence type="ECO:0000256" key="5">
    <source>
        <dbReference type="ARBA" id="ARBA00022692"/>
    </source>
</evidence>
<evidence type="ECO:0000256" key="2">
    <source>
        <dbReference type="ARBA" id="ARBA00022448"/>
    </source>
</evidence>
<evidence type="ECO:0000256" key="8">
    <source>
        <dbReference type="RuleBase" id="RU363032"/>
    </source>
</evidence>
<comment type="caution">
    <text evidence="10">The sequence shown here is derived from an EMBL/GenBank/DDBJ whole genome shotgun (WGS) entry which is preliminary data.</text>
</comment>
<dbReference type="STRING" id="1006004.GBAG_2550"/>
<evidence type="ECO:0000256" key="7">
    <source>
        <dbReference type="ARBA" id="ARBA00023136"/>
    </source>
</evidence>
<dbReference type="GO" id="GO:0005886">
    <property type="term" value="C:plasma membrane"/>
    <property type="evidence" value="ECO:0007669"/>
    <property type="project" value="UniProtKB-SubCell"/>
</dbReference>
<dbReference type="InterPro" id="IPR000515">
    <property type="entry name" value="MetI-like"/>
</dbReference>
<keyword evidence="7 8" id="KW-0472">Membrane</keyword>
<proteinExistence type="inferred from homology"/>
<feature type="transmembrane region" description="Helical" evidence="8">
    <location>
        <begin position="171"/>
        <end position="194"/>
    </location>
</feature>
<evidence type="ECO:0000256" key="4">
    <source>
        <dbReference type="ARBA" id="ARBA00022519"/>
    </source>
</evidence>
<evidence type="ECO:0000256" key="1">
    <source>
        <dbReference type="ARBA" id="ARBA00004429"/>
    </source>
</evidence>
<keyword evidence="3" id="KW-1003">Cell membrane</keyword>
<keyword evidence="5 8" id="KW-0812">Transmembrane</keyword>
<comment type="similarity">
    <text evidence="8">Belongs to the binding-protein-dependent transport system permease family.</text>
</comment>
<evidence type="ECO:0000256" key="3">
    <source>
        <dbReference type="ARBA" id="ARBA00022475"/>
    </source>
</evidence>
<dbReference type="RefSeq" id="WP_034496465.1">
    <property type="nucleotide sequence ID" value="NZ_JMPI01000033.1"/>
</dbReference>
<evidence type="ECO:0000256" key="6">
    <source>
        <dbReference type="ARBA" id="ARBA00022989"/>
    </source>
</evidence>
<evidence type="ECO:0000259" key="9">
    <source>
        <dbReference type="PROSITE" id="PS50928"/>
    </source>
</evidence>
<comment type="subcellular location">
    <subcellularLocation>
        <location evidence="1">Cell inner membrane</location>
        <topology evidence="1">Multi-pass membrane protein</topology>
    </subcellularLocation>
    <subcellularLocation>
        <location evidence="8">Cell membrane</location>
        <topology evidence="8">Multi-pass membrane protein</topology>
    </subcellularLocation>
</comment>
<dbReference type="PANTHER" id="PTHR30151:SF20">
    <property type="entry name" value="ABC TRANSPORTER PERMEASE PROTEIN HI_0355-RELATED"/>
    <property type="match status" value="1"/>
</dbReference>
<dbReference type="PROSITE" id="PS50928">
    <property type="entry name" value="ABC_TM1"/>
    <property type="match status" value="1"/>
</dbReference>
<sequence>MRAFLEKYIALLALVVAILIWEGACKLFAIPVFILPSPSAIFASVSTLDAGRWLTHILATLSVALSGFLLAIVIALPLAIAIVSSKLLARLVLPWLIVIQSTPVVAIAPIIVVTLGSGMLPRVVITTLISFFPLVISTATGMTSVPAELLELSKTLRAPRNREYWQIRMPYAVPYIFSALKVAITLSIIGAVVAEFVAADQGLGYLILFSTSSFKIPLAFASLFLLVVCSLTLYALVSWLQKRLFPWSLDAK</sequence>
<dbReference type="eggNOG" id="COG0600">
    <property type="taxonomic scope" value="Bacteria"/>
</dbReference>
<gene>
    <name evidence="10" type="ORF">GBAG_2550</name>
</gene>
<protein>
    <submittedName>
        <fullName evidence="10">Transmembrane component of an ABC superfamily hydroxymethylpyrimidine transporter</fullName>
    </submittedName>
</protein>
<accession>A0A085GBF7</accession>
<feature type="transmembrane region" description="Helical" evidence="8">
    <location>
        <begin position="53"/>
        <end position="83"/>
    </location>
</feature>
<dbReference type="Gene3D" id="1.10.3720.10">
    <property type="entry name" value="MetI-like"/>
    <property type="match status" value="1"/>
</dbReference>
<keyword evidence="6 8" id="KW-1133">Transmembrane helix</keyword>
<reference evidence="10 11" key="1">
    <citation type="submission" date="2014-05" db="EMBL/GenBank/DDBJ databases">
        <title>ATOL: Assembling a taxonomically balanced genome-scale reconstruction of the evolutionary history of the Enterobacteriaceae.</title>
        <authorList>
            <person name="Plunkett G.III."/>
            <person name="Neeno-Eckwall E.C."/>
            <person name="Glasner J.D."/>
            <person name="Perna N.T."/>
        </authorList>
    </citation>
    <scope>NUCLEOTIDE SEQUENCE [LARGE SCALE GENOMIC DNA]</scope>
    <source>
        <strain evidence="10 11">ATCC 33320</strain>
    </source>
</reference>